<evidence type="ECO:0000313" key="2">
    <source>
        <dbReference type="Proteomes" id="UP000419017"/>
    </source>
</evidence>
<accession>A0A6I8M6Y1</accession>
<gene>
    <name evidence="1" type="ORF">OMES3154_00530</name>
</gene>
<evidence type="ECO:0000313" key="1">
    <source>
        <dbReference type="EMBL" id="VWL85247.1"/>
    </source>
</evidence>
<dbReference type="EMBL" id="CABWIB010000001">
    <property type="protein sequence ID" value="VWL85247.1"/>
    <property type="molecule type" value="Genomic_DNA"/>
</dbReference>
<organism evidence="1 2">
    <name type="scientific">Oceanivirga miroungae</name>
    <dbReference type="NCBI Taxonomy" id="1130046"/>
    <lineage>
        <taxon>Bacteria</taxon>
        <taxon>Fusobacteriati</taxon>
        <taxon>Fusobacteriota</taxon>
        <taxon>Fusobacteriia</taxon>
        <taxon>Fusobacteriales</taxon>
        <taxon>Leptotrichiaceae</taxon>
        <taxon>Oceanivirga</taxon>
    </lineage>
</organism>
<dbReference type="Proteomes" id="UP000419017">
    <property type="component" value="Unassembled WGS sequence"/>
</dbReference>
<dbReference type="RefSeq" id="WP_156683255.1">
    <property type="nucleotide sequence ID" value="NZ_CABWIB010000001.1"/>
</dbReference>
<keyword evidence="2" id="KW-1185">Reference proteome</keyword>
<name>A0A6I8M6Y1_9FUSO</name>
<dbReference type="AlphaFoldDB" id="A0A6I8M6Y1"/>
<proteinExistence type="predicted"/>
<reference evidence="1 2" key="1">
    <citation type="submission" date="2019-10" db="EMBL/GenBank/DDBJ databases">
        <authorList>
            <person name="Blom J."/>
        </authorList>
    </citation>
    <scope>NUCLEOTIDE SEQUENCE [LARGE SCALE GENOMIC DNA]</scope>
    <source>
        <strain evidence="1 2">ES3154-GLU</strain>
    </source>
</reference>
<sequence length="186" mass="22171">MKKILLSLIILMSTLTFSITDYYNIKELKYDDNTYYLADSNAIDNTYIQEYLKKDDSFPNYKELISVSYIKDGENIKLNELVQTQIDFVDSLGILKFVNTTHTFEKNILLDEFLIESGTYEYDIYHYLKDNNGEIVLLQYSLREYVDSQEKHEKFINYIINNRDEMVAKFNKFVIHKLNVKNMENK</sequence>
<protein>
    <submittedName>
        <fullName evidence="1">Uncharacterized protein</fullName>
    </submittedName>
</protein>